<protein>
    <submittedName>
        <fullName evidence="1">Uncharacterized protein</fullName>
    </submittedName>
</protein>
<evidence type="ECO:0000313" key="2">
    <source>
        <dbReference type="Proteomes" id="UP000503441"/>
    </source>
</evidence>
<dbReference type="RefSeq" id="WP_166330119.1">
    <property type="nucleotide sequence ID" value="NZ_CP049933.1"/>
</dbReference>
<name>A0ABX6JY10_9MICO</name>
<reference evidence="1 2" key="1">
    <citation type="submission" date="2020-03" db="EMBL/GenBank/DDBJ databases">
        <title>Leucobacter sp. nov., isolated from beetles.</title>
        <authorList>
            <person name="Hyun D.-W."/>
            <person name="Bae J.-W."/>
        </authorList>
    </citation>
    <scope>NUCLEOTIDE SEQUENCE [LARGE SCALE GENOMIC DNA]</scope>
    <source>
        <strain evidence="1 2">HDW9A</strain>
    </source>
</reference>
<proteinExistence type="predicted"/>
<accession>A0ABX6JY10</accession>
<dbReference type="Proteomes" id="UP000503441">
    <property type="component" value="Chromosome"/>
</dbReference>
<dbReference type="EMBL" id="CP049933">
    <property type="protein sequence ID" value="QIM18488.1"/>
    <property type="molecule type" value="Genomic_DNA"/>
</dbReference>
<gene>
    <name evidence="1" type="ORF">G7066_07395</name>
</gene>
<keyword evidence="2" id="KW-1185">Reference proteome</keyword>
<evidence type="ECO:0000313" key="1">
    <source>
        <dbReference type="EMBL" id="QIM18488.1"/>
    </source>
</evidence>
<organism evidence="1 2">
    <name type="scientific">Leucobacter coleopterorum</name>
    <dbReference type="NCBI Taxonomy" id="2714933"/>
    <lineage>
        <taxon>Bacteria</taxon>
        <taxon>Bacillati</taxon>
        <taxon>Actinomycetota</taxon>
        <taxon>Actinomycetes</taxon>
        <taxon>Micrococcales</taxon>
        <taxon>Microbacteriaceae</taxon>
        <taxon>Leucobacter</taxon>
    </lineage>
</organism>
<sequence length="59" mass="6566">MTGMRIDFACSLTAAEFGVFSTDFGYLIPRFCACEKINEQEGDNVKIQAKDIPRQLDCG</sequence>